<evidence type="ECO:0000313" key="10">
    <source>
        <dbReference type="EMBL" id="SOD96664.1"/>
    </source>
</evidence>
<feature type="binding site" evidence="9">
    <location>
        <position position="405"/>
    </location>
    <ligand>
        <name>substrate</name>
    </ligand>
</feature>
<evidence type="ECO:0000256" key="1">
    <source>
        <dbReference type="ARBA" id="ARBA00001933"/>
    </source>
</evidence>
<keyword evidence="5 9" id="KW-0949">S-adenosyl-L-methionine</keyword>
<comment type="cofactor">
    <cofactor evidence="1 9">
        <name>pyridoxal 5'-phosphate</name>
        <dbReference type="ChEBI" id="CHEBI:597326"/>
    </cofactor>
</comment>
<feature type="binding site" evidence="9">
    <location>
        <position position="279"/>
    </location>
    <ligand>
        <name>substrate</name>
    </ligand>
</feature>
<name>A0A286GNW7_9PROT</name>
<dbReference type="UniPathway" id="UPA00078">
    <property type="reaction ID" value="UER00160"/>
</dbReference>
<dbReference type="RefSeq" id="WP_097279815.1">
    <property type="nucleotide sequence ID" value="NZ_OCNJ01000006.1"/>
</dbReference>
<dbReference type="GO" id="GO:0005737">
    <property type="term" value="C:cytoplasm"/>
    <property type="evidence" value="ECO:0007669"/>
    <property type="project" value="UniProtKB-SubCell"/>
</dbReference>
<dbReference type="InterPro" id="IPR049704">
    <property type="entry name" value="Aminotrans_3_PPA_site"/>
</dbReference>
<dbReference type="GO" id="GO:0004141">
    <property type="term" value="F:dethiobiotin synthase activity"/>
    <property type="evidence" value="ECO:0007669"/>
    <property type="project" value="TreeGrafter"/>
</dbReference>
<proteinExistence type="inferred from homology"/>
<dbReference type="SUPFAM" id="SSF53383">
    <property type="entry name" value="PLP-dependent transferases"/>
    <property type="match status" value="1"/>
</dbReference>
<dbReference type="EMBL" id="OCNJ01000006">
    <property type="protein sequence ID" value="SOD96664.1"/>
    <property type="molecule type" value="Genomic_DNA"/>
</dbReference>
<dbReference type="InterPro" id="IPR005815">
    <property type="entry name" value="BioA"/>
</dbReference>
<feature type="binding site" evidence="9">
    <location>
        <begin position="314"/>
        <end position="315"/>
    </location>
    <ligand>
        <name>pyridoxal 5'-phosphate</name>
        <dbReference type="ChEBI" id="CHEBI:597326"/>
    </ligand>
</feature>
<dbReference type="GO" id="GO:0004015">
    <property type="term" value="F:adenosylmethionine-8-amino-7-oxononanoate transaminase activity"/>
    <property type="evidence" value="ECO:0007669"/>
    <property type="project" value="UniProtKB-UniRule"/>
</dbReference>
<dbReference type="Gene3D" id="3.40.640.10">
    <property type="entry name" value="Type I PLP-dependent aspartate aminotransferase-like (Major domain)"/>
    <property type="match status" value="1"/>
</dbReference>
<evidence type="ECO:0000256" key="4">
    <source>
        <dbReference type="ARBA" id="ARBA00022679"/>
    </source>
</evidence>
<keyword evidence="9" id="KW-0963">Cytoplasm</keyword>
<dbReference type="GO" id="GO:0030170">
    <property type="term" value="F:pyridoxal phosphate binding"/>
    <property type="evidence" value="ECO:0007669"/>
    <property type="project" value="UniProtKB-UniRule"/>
</dbReference>
<protein>
    <recommendedName>
        <fullName evidence="9">Adenosylmethionine-8-amino-7-oxononanoate aminotransferase</fullName>
        <ecNumber evidence="9">2.6.1.62</ecNumber>
    </recommendedName>
    <alternativeName>
        <fullName evidence="9">7,8-diamino-pelargonic acid aminotransferase</fullName>
        <shortName evidence="9">DAPA AT</shortName>
        <shortName evidence="9">DAPA aminotransferase</shortName>
    </alternativeName>
    <alternativeName>
        <fullName evidence="9">7,8-diaminononanoate synthase</fullName>
        <shortName evidence="9">DANS</shortName>
    </alternativeName>
    <alternativeName>
        <fullName evidence="9">Diaminopelargonic acid synthase</fullName>
    </alternativeName>
</protein>
<gene>
    <name evidence="9" type="primary">bioA</name>
    <name evidence="10" type="ORF">SAMN05421508_10629</name>
</gene>
<dbReference type="HAMAP" id="MF_00834">
    <property type="entry name" value="BioA"/>
    <property type="match status" value="1"/>
</dbReference>
<dbReference type="OrthoDB" id="9801834at2"/>
<keyword evidence="3 9" id="KW-0032">Aminotransferase</keyword>
<dbReference type="NCBIfam" id="NF004624">
    <property type="entry name" value="PRK05964.1"/>
    <property type="match status" value="1"/>
</dbReference>
<accession>A0A286GNW7</accession>
<feature type="binding site" evidence="9">
    <location>
        <position position="53"/>
    </location>
    <ligand>
        <name>substrate</name>
    </ligand>
</feature>
<dbReference type="NCBIfam" id="TIGR00508">
    <property type="entry name" value="bioA"/>
    <property type="match status" value="1"/>
</dbReference>
<feature type="binding site" evidence="9">
    <location>
        <position position="250"/>
    </location>
    <ligand>
        <name>pyridoxal 5'-phosphate</name>
        <dbReference type="ChEBI" id="CHEBI:597326"/>
    </ligand>
</feature>
<evidence type="ECO:0000256" key="9">
    <source>
        <dbReference type="HAMAP-Rule" id="MF_00834"/>
    </source>
</evidence>
<dbReference type="PROSITE" id="PS00600">
    <property type="entry name" value="AA_TRANSFER_CLASS_3"/>
    <property type="match status" value="1"/>
</dbReference>
<keyword evidence="6 9" id="KW-0093">Biotin biosynthesis</keyword>
<comment type="similarity">
    <text evidence="9">Belongs to the class-III pyridoxal-phosphate-dependent aminotransferase family. BioA subfamily.</text>
</comment>
<evidence type="ECO:0000256" key="8">
    <source>
        <dbReference type="ARBA" id="ARBA00048449"/>
    </source>
</evidence>
<reference evidence="10 11" key="1">
    <citation type="submission" date="2017-09" db="EMBL/GenBank/DDBJ databases">
        <authorList>
            <person name="Ehlers B."/>
            <person name="Leendertz F.H."/>
        </authorList>
    </citation>
    <scope>NUCLEOTIDE SEQUENCE [LARGE SCALE GENOMIC DNA]</scope>
    <source>
        <strain evidence="10 11">USBA 140</strain>
    </source>
</reference>
<keyword evidence="7 9" id="KW-0663">Pyridoxal phosphate</keyword>
<dbReference type="PANTHER" id="PTHR42684">
    <property type="entry name" value="ADENOSYLMETHIONINE-8-AMINO-7-OXONONANOATE AMINOTRANSFERASE"/>
    <property type="match status" value="1"/>
</dbReference>
<keyword evidence="4 9" id="KW-0808">Transferase</keyword>
<comment type="function">
    <text evidence="9">Catalyzes the transfer of the alpha-amino group from S-adenosyl-L-methionine (SAM) to 7-keto-8-aminopelargonic acid (KAPA) to form 7,8-diaminopelargonic acid (DAPA). It is the only aminotransferase known to utilize SAM as an amino donor.</text>
</comment>
<comment type="subunit">
    <text evidence="9">Homodimer.</text>
</comment>
<keyword evidence="11" id="KW-1185">Reference proteome</keyword>
<dbReference type="CDD" id="cd00610">
    <property type="entry name" value="OAT_like"/>
    <property type="match status" value="1"/>
</dbReference>
<feature type="binding site" evidence="9">
    <location>
        <position position="146"/>
    </location>
    <ligand>
        <name>substrate</name>
    </ligand>
</feature>
<comment type="pathway">
    <text evidence="2 9">Cofactor biosynthesis; biotin biosynthesis; 7,8-diaminononanoate from 8-amino-7-oxononanoate (SAM route): step 1/1.</text>
</comment>
<feature type="modified residue" description="N6-(pyridoxal phosphate)lysine" evidence="9">
    <location>
        <position position="279"/>
    </location>
</feature>
<dbReference type="Pfam" id="PF00202">
    <property type="entry name" value="Aminotran_3"/>
    <property type="match status" value="1"/>
</dbReference>
<dbReference type="InterPro" id="IPR015424">
    <property type="entry name" value="PyrdxlP-dep_Trfase"/>
</dbReference>
<feature type="site" description="Participates in the substrate recognition with KAPA and in a stacking interaction with the adenine ring of SAM" evidence="9">
    <location>
        <position position="18"/>
    </location>
</feature>
<comment type="subcellular location">
    <subcellularLocation>
        <location evidence="9">Cytoplasm</location>
    </subcellularLocation>
</comment>
<dbReference type="Gene3D" id="3.90.1150.10">
    <property type="entry name" value="Aspartate Aminotransferase, domain 1"/>
    <property type="match status" value="1"/>
</dbReference>
<dbReference type="InterPro" id="IPR005814">
    <property type="entry name" value="Aminotrans_3"/>
</dbReference>
<dbReference type="FunFam" id="3.40.640.10:FF:000004">
    <property type="entry name" value="Acetylornithine aminotransferase"/>
    <property type="match status" value="1"/>
</dbReference>
<dbReference type="EC" id="2.6.1.62" evidence="9"/>
<evidence type="ECO:0000313" key="11">
    <source>
        <dbReference type="Proteomes" id="UP000219621"/>
    </source>
</evidence>
<dbReference type="GO" id="GO:0009102">
    <property type="term" value="P:biotin biosynthetic process"/>
    <property type="evidence" value="ECO:0007669"/>
    <property type="project" value="UniProtKB-UniRule"/>
</dbReference>
<evidence type="ECO:0000256" key="5">
    <source>
        <dbReference type="ARBA" id="ARBA00022691"/>
    </source>
</evidence>
<dbReference type="InterPro" id="IPR015422">
    <property type="entry name" value="PyrdxlP-dep_Trfase_small"/>
</dbReference>
<feature type="binding site" evidence="9">
    <location>
        <begin position="113"/>
        <end position="114"/>
    </location>
    <ligand>
        <name>pyridoxal 5'-phosphate</name>
        <dbReference type="ChEBI" id="CHEBI:597326"/>
    </ligand>
</feature>
<evidence type="ECO:0000256" key="2">
    <source>
        <dbReference type="ARBA" id="ARBA00005063"/>
    </source>
</evidence>
<evidence type="ECO:0000256" key="3">
    <source>
        <dbReference type="ARBA" id="ARBA00022576"/>
    </source>
</evidence>
<evidence type="ECO:0000256" key="6">
    <source>
        <dbReference type="ARBA" id="ARBA00022756"/>
    </source>
</evidence>
<sequence>MTREELLRLDRAHVWHPFTQAQTAPEPLPVVSANGAVLVEEGGREILDLISSWWVNLHGHAHPAIADAIADQARRLEQVIFAGFTHEPAVRLSARLAQILPGGLDKVFFSDNGSTAVEVALKAALQVFRNRGETDRTRFLAFDGGYHGDTVGAMSAGVSSKFFEAWQEMLFPVDILPVPATWMGDAEVEAREAEALAALDRHLEANGRHTAAAIVEPLVQGASGMRMHRPEFLRAVVERLRAHGVLVIFDEVMTGFGRTGALFACLGAGVAPDFICLSKGLTAGFLPMSLTVTTTAIHDAFLGDSLDRAFLHGHSFTANPLGCAAALASLDLLLADDCTQARARIEAFHRAALADLGGHPLVTRPRVQGTIAAFDVPVAAGEGGYASAVGPRLKESFARDGLLIRPLGNVVYLLPPYCVTDAQLTRAWEGISRALSSLS</sequence>
<evidence type="ECO:0000256" key="7">
    <source>
        <dbReference type="ARBA" id="ARBA00022898"/>
    </source>
</evidence>
<dbReference type="AlphaFoldDB" id="A0A286GNW7"/>
<dbReference type="Proteomes" id="UP000219621">
    <property type="component" value="Unassembled WGS sequence"/>
</dbReference>
<organism evidence="10 11">
    <name type="scientific">Caenispirillum bisanense</name>
    <dbReference type="NCBI Taxonomy" id="414052"/>
    <lineage>
        <taxon>Bacteria</taxon>
        <taxon>Pseudomonadati</taxon>
        <taxon>Pseudomonadota</taxon>
        <taxon>Alphaproteobacteria</taxon>
        <taxon>Rhodospirillales</taxon>
        <taxon>Novispirillaceae</taxon>
        <taxon>Caenispirillum</taxon>
    </lineage>
</organism>
<dbReference type="InterPro" id="IPR015421">
    <property type="entry name" value="PyrdxlP-dep_Trfase_major"/>
</dbReference>
<feature type="binding site" evidence="9">
    <location>
        <position position="313"/>
    </location>
    <ligand>
        <name>substrate</name>
    </ligand>
</feature>
<comment type="catalytic activity">
    <reaction evidence="8 9">
        <text>(8S)-8-amino-7-oxononanoate + S-adenosyl-L-methionine = S-adenosyl-4-methylsulfanyl-2-oxobutanoate + (7R,8S)-7,8-diammoniononanoate</text>
        <dbReference type="Rhea" id="RHEA:16861"/>
        <dbReference type="ChEBI" id="CHEBI:16490"/>
        <dbReference type="ChEBI" id="CHEBI:59789"/>
        <dbReference type="ChEBI" id="CHEBI:149468"/>
        <dbReference type="ChEBI" id="CHEBI:149469"/>
        <dbReference type="EC" id="2.6.1.62"/>
    </reaction>
</comment>
<dbReference type="PANTHER" id="PTHR42684:SF3">
    <property type="entry name" value="ADENOSYLMETHIONINE-8-AMINO-7-OXONONANOATE AMINOTRANSFERASE"/>
    <property type="match status" value="1"/>
</dbReference>